<dbReference type="RefSeq" id="XP_049128274.1">
    <property type="nucleotide sequence ID" value="XM_049272317.1"/>
</dbReference>
<dbReference type="Proteomes" id="UP001055115">
    <property type="component" value="Unassembled WGS sequence"/>
</dbReference>
<dbReference type="EMBL" id="BQXU01000014">
    <property type="protein sequence ID" value="GKT45924.1"/>
    <property type="molecule type" value="Genomic_DNA"/>
</dbReference>
<evidence type="ECO:0000313" key="1">
    <source>
        <dbReference type="EMBL" id="GKT45924.1"/>
    </source>
</evidence>
<dbReference type="GeneID" id="73326907"/>
<proteinExistence type="predicted"/>
<protein>
    <submittedName>
        <fullName evidence="1">Uncharacterized protein</fullName>
    </submittedName>
</protein>
<organism evidence="1 2">
    <name type="scientific">Colletotrichum spaethianum</name>
    <dbReference type="NCBI Taxonomy" id="700344"/>
    <lineage>
        <taxon>Eukaryota</taxon>
        <taxon>Fungi</taxon>
        <taxon>Dikarya</taxon>
        <taxon>Ascomycota</taxon>
        <taxon>Pezizomycotina</taxon>
        <taxon>Sordariomycetes</taxon>
        <taxon>Hypocreomycetidae</taxon>
        <taxon>Glomerellales</taxon>
        <taxon>Glomerellaceae</taxon>
        <taxon>Colletotrichum</taxon>
        <taxon>Colletotrichum spaethianum species complex</taxon>
    </lineage>
</organism>
<evidence type="ECO:0000313" key="2">
    <source>
        <dbReference type="Proteomes" id="UP001055115"/>
    </source>
</evidence>
<dbReference type="AlphaFoldDB" id="A0AA37LEH2"/>
<reference evidence="1 2" key="1">
    <citation type="submission" date="2022-03" db="EMBL/GenBank/DDBJ databases">
        <title>Genome data of Colletotrichum spp.</title>
        <authorList>
            <person name="Utami Y.D."/>
            <person name="Hiruma K."/>
        </authorList>
    </citation>
    <scope>NUCLEOTIDE SEQUENCE [LARGE SCALE GENOMIC DNA]</scope>
    <source>
        <strain evidence="1 2">MAFF 239500</strain>
    </source>
</reference>
<accession>A0AA37LEH2</accession>
<keyword evidence="2" id="KW-1185">Reference proteome</keyword>
<comment type="caution">
    <text evidence="1">The sequence shown here is derived from an EMBL/GenBank/DDBJ whole genome shotgun (WGS) entry which is preliminary data.</text>
</comment>
<sequence>MFCDETHCEYVFHETSALPIEDNKNDDDDYNDSSQVGSLVVTTDRTLNSSAVCRSWYVTSGGNGTEDRISIETKGDGTVEEVFIPIRGGVNQTTFMTNTSESCGAGCRTVAAFEAAEDKPWYYRCNVTVGRVGNATRPEHEVSESLRSMAAAAISLQGIGVSSLEVDDMQYQVYPSESAFGLPKMGSNDLMALNMARFAIGTIAMCAQGNEPLVVDGFAAIKGSHLVIDHWDYANLILVSVTLAQLVLGVATAIFAGRVVVPEGGPIAMARVLSPVANKLQNSGKGDLLLAAEGQGSLWIYKAVKSAEEGIYDLFMEEMIHPESKREGVDMS</sequence>
<name>A0AA37LEH2_9PEZI</name>
<gene>
    <name evidence="1" type="ORF">ColSpa_06105</name>
</gene>